<keyword evidence="18" id="KW-0325">Glycoprotein</keyword>
<evidence type="ECO:0000256" key="6">
    <source>
        <dbReference type="ARBA" id="ARBA00022553"/>
    </source>
</evidence>
<keyword evidence="15" id="KW-1133">Transmembrane helix</keyword>
<sequence>MGLSHWSSAPPSSPSFCMHVPFILLLWGAFLVTSSVIGGNNETDRLALLEFKAKITLDPFGVMSSWNDSIHFCQWRGVTCGRRHQRSHRVGPAISETGVNQIQGRLPSDIALGPVYKGILDQGRHTVAVKVLNLLRHGASKSFIAECEALQNIRHRNLVKVLTACSGANYRGNDFKALVYEFMENGNLDEWLHPTTLRTNEALEEQKNLSLLQRLNIAIDVANALDYLHHHCQTPIIHCDLKPSNVLLDDEMIGHVGDFGLARFLLDATQDCSTNQSSSIGVRGTIGYTPPEYGLGNEVSTYGDVYSYGILLLEMFTGKRPTDNTFQDNFNLHDFVKVALPERIIDIIDPILLSKREEGETRMNNITRNGSPKSQECLILILGIGVACSVKFPRERMNVSAVIIELQTIRQKLIGTNIRRQRLQATVRNVDELEDEAALTQAELESGDWVFDVAVEAWAPLNVKANDEAVETATVDAVNVVKPEVDHLGCVGDEGLDLVGVECYFEEVVGVFVHFVVTNCGGGCNGEMKKSGNAEFECGKWKCRVVYIRRKSSLSSQALSLFCCSIARELRNQTLTLALSAVATALCPDNLLPLASSLALCRSDFLSPLSIDLSFSLQIYSSRAPLLSQ</sequence>
<dbReference type="EC" id="2.7.11.1" evidence="3"/>
<dbReference type="Gene3D" id="3.30.200.20">
    <property type="entry name" value="Phosphorylase Kinase, domain 1"/>
    <property type="match status" value="1"/>
</dbReference>
<dbReference type="SUPFAM" id="SSF56112">
    <property type="entry name" value="Protein kinase-like (PK-like)"/>
    <property type="match status" value="1"/>
</dbReference>
<dbReference type="GO" id="GO:0005886">
    <property type="term" value="C:plasma membrane"/>
    <property type="evidence" value="ECO:0007669"/>
    <property type="project" value="UniProtKB-SubCell"/>
</dbReference>
<dbReference type="AlphaFoldDB" id="A0A2N9EEN2"/>
<dbReference type="InterPro" id="IPR051564">
    <property type="entry name" value="LRR_receptor-like_kinase"/>
</dbReference>
<keyword evidence="11" id="KW-0677">Repeat</keyword>
<evidence type="ECO:0000256" key="18">
    <source>
        <dbReference type="ARBA" id="ARBA00023180"/>
    </source>
</evidence>
<evidence type="ECO:0000256" key="10">
    <source>
        <dbReference type="ARBA" id="ARBA00022729"/>
    </source>
</evidence>
<dbReference type="InterPro" id="IPR011009">
    <property type="entry name" value="Kinase-like_dom_sf"/>
</dbReference>
<dbReference type="PROSITE" id="PS00108">
    <property type="entry name" value="PROTEIN_KINASE_ST"/>
    <property type="match status" value="1"/>
</dbReference>
<evidence type="ECO:0000256" key="15">
    <source>
        <dbReference type="ARBA" id="ARBA00022989"/>
    </source>
</evidence>
<evidence type="ECO:0000256" key="8">
    <source>
        <dbReference type="ARBA" id="ARBA00022679"/>
    </source>
</evidence>
<feature type="signal peptide" evidence="21">
    <location>
        <begin position="1"/>
        <end position="38"/>
    </location>
</feature>
<keyword evidence="9" id="KW-0812">Transmembrane</keyword>
<comment type="catalytic activity">
    <reaction evidence="19">
        <text>L-threonyl-[protein] + ATP = O-phospho-L-threonyl-[protein] + ADP + H(+)</text>
        <dbReference type="Rhea" id="RHEA:46608"/>
        <dbReference type="Rhea" id="RHEA-COMP:11060"/>
        <dbReference type="Rhea" id="RHEA-COMP:11605"/>
        <dbReference type="ChEBI" id="CHEBI:15378"/>
        <dbReference type="ChEBI" id="CHEBI:30013"/>
        <dbReference type="ChEBI" id="CHEBI:30616"/>
        <dbReference type="ChEBI" id="CHEBI:61977"/>
        <dbReference type="ChEBI" id="CHEBI:456216"/>
        <dbReference type="EC" id="2.7.11.1"/>
    </reaction>
</comment>
<evidence type="ECO:0000259" key="22">
    <source>
        <dbReference type="PROSITE" id="PS50011"/>
    </source>
</evidence>
<evidence type="ECO:0000256" key="11">
    <source>
        <dbReference type="ARBA" id="ARBA00022737"/>
    </source>
</evidence>
<comment type="subcellular location">
    <subcellularLocation>
        <location evidence="1">Cell membrane</location>
        <topology evidence="1">Single-pass membrane protein</topology>
    </subcellularLocation>
</comment>
<proteinExistence type="inferred from homology"/>
<evidence type="ECO:0000256" key="7">
    <source>
        <dbReference type="ARBA" id="ARBA00022614"/>
    </source>
</evidence>
<name>A0A2N9EEN2_FAGSY</name>
<dbReference type="Pfam" id="PF08263">
    <property type="entry name" value="LRRNT_2"/>
    <property type="match status" value="1"/>
</dbReference>
<evidence type="ECO:0000256" key="3">
    <source>
        <dbReference type="ARBA" id="ARBA00012513"/>
    </source>
</evidence>
<keyword evidence="13" id="KW-0418">Kinase</keyword>
<evidence type="ECO:0000256" key="21">
    <source>
        <dbReference type="SAM" id="SignalP"/>
    </source>
</evidence>
<evidence type="ECO:0000256" key="12">
    <source>
        <dbReference type="ARBA" id="ARBA00022741"/>
    </source>
</evidence>
<dbReference type="PANTHER" id="PTHR48055">
    <property type="entry name" value="LEUCINE-RICH REPEAT RECEPTOR PROTEIN KINASE EMS1"/>
    <property type="match status" value="1"/>
</dbReference>
<evidence type="ECO:0000313" key="23">
    <source>
        <dbReference type="EMBL" id="SPC73049.1"/>
    </source>
</evidence>
<evidence type="ECO:0000256" key="9">
    <source>
        <dbReference type="ARBA" id="ARBA00022692"/>
    </source>
</evidence>
<dbReference type="PANTHER" id="PTHR48055:SF55">
    <property type="entry name" value="PROTEIN KINASE DOMAIN-CONTAINING PROTEIN"/>
    <property type="match status" value="1"/>
</dbReference>
<protein>
    <recommendedName>
        <fullName evidence="3">non-specific serine/threonine protein kinase</fullName>
        <ecNumber evidence="3">2.7.11.1</ecNumber>
    </recommendedName>
</protein>
<dbReference type="GO" id="GO:0004674">
    <property type="term" value="F:protein serine/threonine kinase activity"/>
    <property type="evidence" value="ECO:0007669"/>
    <property type="project" value="UniProtKB-KW"/>
</dbReference>
<keyword evidence="6" id="KW-0597">Phosphoprotein</keyword>
<evidence type="ECO:0000256" key="1">
    <source>
        <dbReference type="ARBA" id="ARBA00004162"/>
    </source>
</evidence>
<keyword evidence="12" id="KW-0547">Nucleotide-binding</keyword>
<feature type="domain" description="Protein kinase" evidence="22">
    <location>
        <begin position="101"/>
        <end position="378"/>
    </location>
</feature>
<dbReference type="FunFam" id="1.10.510.10:FF:000358">
    <property type="entry name" value="Putative leucine-rich repeat receptor-like serine/threonine-protein kinase"/>
    <property type="match status" value="1"/>
</dbReference>
<dbReference type="Pfam" id="PF07714">
    <property type="entry name" value="PK_Tyr_Ser-Thr"/>
    <property type="match status" value="1"/>
</dbReference>
<dbReference type="InterPro" id="IPR008271">
    <property type="entry name" value="Ser/Thr_kinase_AS"/>
</dbReference>
<dbReference type="SMART" id="SM00220">
    <property type="entry name" value="S_TKc"/>
    <property type="match status" value="1"/>
</dbReference>
<reference evidence="23" key="1">
    <citation type="submission" date="2018-02" db="EMBL/GenBank/DDBJ databases">
        <authorList>
            <person name="Cohen D.B."/>
            <person name="Kent A.D."/>
        </authorList>
    </citation>
    <scope>NUCLEOTIDE SEQUENCE</scope>
</reference>
<keyword evidence="16" id="KW-0472">Membrane</keyword>
<keyword evidence="7" id="KW-0433">Leucine-rich repeat</keyword>
<evidence type="ECO:0000256" key="5">
    <source>
        <dbReference type="ARBA" id="ARBA00022527"/>
    </source>
</evidence>
<keyword evidence="14" id="KW-0067">ATP-binding</keyword>
<evidence type="ECO:0000256" key="13">
    <source>
        <dbReference type="ARBA" id="ARBA00022777"/>
    </source>
</evidence>
<gene>
    <name evidence="23" type="ORF">FSB_LOCUS931</name>
</gene>
<keyword evidence="4" id="KW-1003">Cell membrane</keyword>
<evidence type="ECO:0000256" key="19">
    <source>
        <dbReference type="ARBA" id="ARBA00047899"/>
    </source>
</evidence>
<dbReference type="Gene3D" id="1.10.510.10">
    <property type="entry name" value="Transferase(Phosphotransferase) domain 1"/>
    <property type="match status" value="1"/>
</dbReference>
<keyword evidence="8" id="KW-0808">Transferase</keyword>
<dbReference type="GO" id="GO:0005524">
    <property type="term" value="F:ATP binding"/>
    <property type="evidence" value="ECO:0007669"/>
    <property type="project" value="UniProtKB-KW"/>
</dbReference>
<dbReference type="InterPro" id="IPR001245">
    <property type="entry name" value="Ser-Thr/Tyr_kinase_cat_dom"/>
</dbReference>
<keyword evidence="17" id="KW-0675">Receptor</keyword>
<keyword evidence="5" id="KW-0723">Serine/threonine-protein kinase</keyword>
<evidence type="ECO:0000256" key="16">
    <source>
        <dbReference type="ARBA" id="ARBA00023136"/>
    </source>
</evidence>
<comment type="similarity">
    <text evidence="2">Belongs to the protein kinase superfamily. Ser/Thr protein kinase family.</text>
</comment>
<evidence type="ECO:0000256" key="4">
    <source>
        <dbReference type="ARBA" id="ARBA00022475"/>
    </source>
</evidence>
<organism evidence="23">
    <name type="scientific">Fagus sylvatica</name>
    <name type="common">Beechnut</name>
    <dbReference type="NCBI Taxonomy" id="28930"/>
    <lineage>
        <taxon>Eukaryota</taxon>
        <taxon>Viridiplantae</taxon>
        <taxon>Streptophyta</taxon>
        <taxon>Embryophyta</taxon>
        <taxon>Tracheophyta</taxon>
        <taxon>Spermatophyta</taxon>
        <taxon>Magnoliopsida</taxon>
        <taxon>eudicotyledons</taxon>
        <taxon>Gunneridae</taxon>
        <taxon>Pentapetalae</taxon>
        <taxon>rosids</taxon>
        <taxon>fabids</taxon>
        <taxon>Fagales</taxon>
        <taxon>Fagaceae</taxon>
        <taxon>Fagus</taxon>
    </lineage>
</organism>
<feature type="chain" id="PRO_5014679862" description="non-specific serine/threonine protein kinase" evidence="21">
    <location>
        <begin position="39"/>
        <end position="629"/>
    </location>
</feature>
<dbReference type="InterPro" id="IPR000719">
    <property type="entry name" value="Prot_kinase_dom"/>
</dbReference>
<evidence type="ECO:0000256" key="14">
    <source>
        <dbReference type="ARBA" id="ARBA00022840"/>
    </source>
</evidence>
<dbReference type="EMBL" id="OIVN01000037">
    <property type="protein sequence ID" value="SPC73049.1"/>
    <property type="molecule type" value="Genomic_DNA"/>
</dbReference>
<dbReference type="InterPro" id="IPR013210">
    <property type="entry name" value="LRR_N_plant-typ"/>
</dbReference>
<comment type="catalytic activity">
    <reaction evidence="20">
        <text>L-seryl-[protein] + ATP = O-phospho-L-seryl-[protein] + ADP + H(+)</text>
        <dbReference type="Rhea" id="RHEA:17989"/>
        <dbReference type="Rhea" id="RHEA-COMP:9863"/>
        <dbReference type="Rhea" id="RHEA-COMP:11604"/>
        <dbReference type="ChEBI" id="CHEBI:15378"/>
        <dbReference type="ChEBI" id="CHEBI:29999"/>
        <dbReference type="ChEBI" id="CHEBI:30616"/>
        <dbReference type="ChEBI" id="CHEBI:83421"/>
        <dbReference type="ChEBI" id="CHEBI:456216"/>
        <dbReference type="EC" id="2.7.11.1"/>
    </reaction>
</comment>
<accession>A0A2N9EEN2</accession>
<evidence type="ECO:0000256" key="20">
    <source>
        <dbReference type="ARBA" id="ARBA00048679"/>
    </source>
</evidence>
<dbReference type="PROSITE" id="PS50011">
    <property type="entry name" value="PROTEIN_KINASE_DOM"/>
    <property type="match status" value="1"/>
</dbReference>
<evidence type="ECO:0000256" key="2">
    <source>
        <dbReference type="ARBA" id="ARBA00008684"/>
    </source>
</evidence>
<evidence type="ECO:0000256" key="17">
    <source>
        <dbReference type="ARBA" id="ARBA00023170"/>
    </source>
</evidence>
<keyword evidence="10 21" id="KW-0732">Signal</keyword>